<dbReference type="EMBL" id="FWDM01000024">
    <property type="protein sequence ID" value="SLM13978.1"/>
    <property type="molecule type" value="Genomic_DNA"/>
</dbReference>
<dbReference type="CDD" id="cd18084">
    <property type="entry name" value="RsmE-like"/>
    <property type="match status" value="1"/>
</dbReference>
<dbReference type="GO" id="GO:0070042">
    <property type="term" value="F:rRNA (uridine-N3-)-methyltransferase activity"/>
    <property type="evidence" value="ECO:0007669"/>
    <property type="project" value="TreeGrafter"/>
</dbReference>
<dbReference type="InterPro" id="IPR029026">
    <property type="entry name" value="tRNA_m1G_MTases_N"/>
</dbReference>
<dbReference type="GO" id="GO:0005737">
    <property type="term" value="C:cytoplasm"/>
    <property type="evidence" value="ECO:0007669"/>
    <property type="project" value="UniProtKB-SubCell"/>
</dbReference>
<keyword evidence="7 10" id="KW-0949">S-adenosyl-L-methionine</keyword>
<comment type="similarity">
    <text evidence="2 10">Belongs to the RNA methyltransferase RsmE family.</text>
</comment>
<protein>
    <recommendedName>
        <fullName evidence="10">Ribosomal RNA small subunit methyltransferase E</fullName>
        <ecNumber evidence="10">2.1.1.193</ecNumber>
    </recommendedName>
</protein>
<dbReference type="Gene3D" id="3.40.1280.10">
    <property type="match status" value="1"/>
</dbReference>
<dbReference type="InterPro" id="IPR046886">
    <property type="entry name" value="RsmE_MTase_dom"/>
</dbReference>
<dbReference type="InterPro" id="IPR006700">
    <property type="entry name" value="RsmE"/>
</dbReference>
<name>A0A3P3XJT6_9SPIR</name>
<keyword evidence="4 10" id="KW-0698">rRNA processing</keyword>
<dbReference type="PANTHER" id="PTHR30027">
    <property type="entry name" value="RIBOSOMAL RNA SMALL SUBUNIT METHYLTRANSFERASE E"/>
    <property type="match status" value="1"/>
</dbReference>
<evidence type="ECO:0000256" key="2">
    <source>
        <dbReference type="ARBA" id="ARBA00005528"/>
    </source>
</evidence>
<gene>
    <name evidence="13" type="ORF">SPIROBIBN47_300011</name>
</gene>
<proteinExistence type="inferred from homology"/>
<dbReference type="NCBIfam" id="TIGR00046">
    <property type="entry name" value="RsmE family RNA methyltransferase"/>
    <property type="match status" value="1"/>
</dbReference>
<feature type="domain" description="Ribosomal RNA small subunit methyltransferase E methyltransferase" evidence="11">
    <location>
        <begin position="79"/>
        <end position="248"/>
    </location>
</feature>
<sequence>MRQIVFPGALRGKTAYLLDAKTAHYLIDVRRMKAGDVFEAIDEEGSRFRCTIVSRENEGAHVRLESIEPDDLAAQQDRQLQIALVQALPKGQKFDLIIRQAVELEVNLIVPVITKFCVAEEAPERAHSKLERRRRIIREALQQSGSSALTEIVPAARLSELDKVLREHGFDRENSLRIMFHESDAANSKPLHELLAHMQNRVAICIGPEGGFSEEDYSALAEMGFMVHHAQGPIMRVETAAIFAISAVRVIALEREIWNR</sequence>
<keyword evidence="3 10" id="KW-0963">Cytoplasm</keyword>
<comment type="catalytic activity">
    <reaction evidence="9 10">
        <text>uridine(1498) in 16S rRNA + S-adenosyl-L-methionine = N(3)-methyluridine(1498) in 16S rRNA + S-adenosyl-L-homocysteine + H(+)</text>
        <dbReference type="Rhea" id="RHEA:42920"/>
        <dbReference type="Rhea" id="RHEA-COMP:10283"/>
        <dbReference type="Rhea" id="RHEA-COMP:10284"/>
        <dbReference type="ChEBI" id="CHEBI:15378"/>
        <dbReference type="ChEBI" id="CHEBI:57856"/>
        <dbReference type="ChEBI" id="CHEBI:59789"/>
        <dbReference type="ChEBI" id="CHEBI:65315"/>
        <dbReference type="ChEBI" id="CHEBI:74502"/>
        <dbReference type="EC" id="2.1.1.193"/>
    </reaction>
</comment>
<evidence type="ECO:0000313" key="13">
    <source>
        <dbReference type="EMBL" id="SLM13978.1"/>
    </source>
</evidence>
<dbReference type="InterPro" id="IPR046887">
    <property type="entry name" value="RsmE_PUA-like"/>
</dbReference>
<evidence type="ECO:0000256" key="3">
    <source>
        <dbReference type="ARBA" id="ARBA00022490"/>
    </source>
</evidence>
<evidence type="ECO:0000256" key="4">
    <source>
        <dbReference type="ARBA" id="ARBA00022552"/>
    </source>
</evidence>
<evidence type="ECO:0000259" key="11">
    <source>
        <dbReference type="Pfam" id="PF04452"/>
    </source>
</evidence>
<feature type="domain" description="Ribosomal RNA small subunit methyltransferase E PUA-like" evidence="12">
    <location>
        <begin position="18"/>
        <end position="64"/>
    </location>
</feature>
<dbReference type="Pfam" id="PF04452">
    <property type="entry name" value="Methyltrans_RNA"/>
    <property type="match status" value="1"/>
</dbReference>
<evidence type="ECO:0000256" key="8">
    <source>
        <dbReference type="ARBA" id="ARBA00025699"/>
    </source>
</evidence>
<comment type="subcellular location">
    <subcellularLocation>
        <location evidence="1 10">Cytoplasm</location>
    </subcellularLocation>
</comment>
<evidence type="ECO:0000256" key="1">
    <source>
        <dbReference type="ARBA" id="ARBA00004496"/>
    </source>
</evidence>
<evidence type="ECO:0000256" key="9">
    <source>
        <dbReference type="ARBA" id="ARBA00047944"/>
    </source>
</evidence>
<dbReference type="PANTHER" id="PTHR30027:SF3">
    <property type="entry name" value="16S RRNA (URACIL(1498)-N(3))-METHYLTRANSFERASE"/>
    <property type="match status" value="1"/>
</dbReference>
<dbReference type="PIRSF" id="PIRSF015601">
    <property type="entry name" value="MTase_slr0722"/>
    <property type="match status" value="1"/>
</dbReference>
<dbReference type="Pfam" id="PF20260">
    <property type="entry name" value="PUA_4"/>
    <property type="match status" value="1"/>
</dbReference>
<dbReference type="EC" id="2.1.1.193" evidence="10"/>
<comment type="function">
    <text evidence="8 10">Specifically methylates the N3 position of the uracil ring of uridine 1498 (m3U1498) in 16S rRNA. Acts on the fully assembled 30S ribosomal subunit.</text>
</comment>
<evidence type="ECO:0000256" key="7">
    <source>
        <dbReference type="ARBA" id="ARBA00022691"/>
    </source>
</evidence>
<keyword evidence="6 10" id="KW-0808">Transferase</keyword>
<evidence type="ECO:0000256" key="5">
    <source>
        <dbReference type="ARBA" id="ARBA00022603"/>
    </source>
</evidence>
<organism evidence="13">
    <name type="scientific">uncultured spirochete</name>
    <dbReference type="NCBI Taxonomy" id="156406"/>
    <lineage>
        <taxon>Bacteria</taxon>
        <taxon>Pseudomonadati</taxon>
        <taxon>Spirochaetota</taxon>
        <taxon>Spirochaetia</taxon>
        <taxon>Spirochaetales</taxon>
        <taxon>environmental samples</taxon>
    </lineage>
</organism>
<dbReference type="GO" id="GO:0070475">
    <property type="term" value="P:rRNA base methylation"/>
    <property type="evidence" value="ECO:0007669"/>
    <property type="project" value="TreeGrafter"/>
</dbReference>
<reference evidence="13" key="1">
    <citation type="submission" date="2017-02" db="EMBL/GenBank/DDBJ databases">
        <authorList>
            <person name="Regsiter A."/>
            <person name="William W."/>
        </authorList>
    </citation>
    <scope>NUCLEOTIDE SEQUENCE</scope>
    <source>
        <strain evidence="13">Bib</strain>
    </source>
</reference>
<dbReference type="SUPFAM" id="SSF88697">
    <property type="entry name" value="PUA domain-like"/>
    <property type="match status" value="1"/>
</dbReference>
<evidence type="ECO:0000259" key="12">
    <source>
        <dbReference type="Pfam" id="PF20260"/>
    </source>
</evidence>
<accession>A0A3P3XJT6</accession>
<dbReference type="SUPFAM" id="SSF75217">
    <property type="entry name" value="alpha/beta knot"/>
    <property type="match status" value="1"/>
</dbReference>
<dbReference type="InterPro" id="IPR029028">
    <property type="entry name" value="Alpha/beta_knot_MTases"/>
</dbReference>
<keyword evidence="5 10" id="KW-0489">Methyltransferase</keyword>
<evidence type="ECO:0000256" key="10">
    <source>
        <dbReference type="PIRNR" id="PIRNR015601"/>
    </source>
</evidence>
<evidence type="ECO:0000256" key="6">
    <source>
        <dbReference type="ARBA" id="ARBA00022679"/>
    </source>
</evidence>
<dbReference type="AlphaFoldDB" id="A0A3P3XJT6"/>
<dbReference type="InterPro" id="IPR015947">
    <property type="entry name" value="PUA-like_sf"/>
</dbReference>